<dbReference type="SUPFAM" id="SSF58104">
    <property type="entry name" value="Methyl-accepting chemotaxis protein (MCP) signaling domain"/>
    <property type="match status" value="1"/>
</dbReference>
<dbReference type="GO" id="GO:0007165">
    <property type="term" value="P:signal transduction"/>
    <property type="evidence" value="ECO:0007669"/>
    <property type="project" value="UniProtKB-KW"/>
</dbReference>
<dbReference type="AlphaFoldDB" id="A0A931J6U4"/>
<keyword evidence="1" id="KW-0488">Methylation</keyword>
<dbReference type="Gene3D" id="1.10.287.950">
    <property type="entry name" value="Methyl-accepting chemotaxis protein"/>
    <property type="match status" value="1"/>
</dbReference>
<feature type="transmembrane region" description="Helical" evidence="4">
    <location>
        <begin position="111"/>
        <end position="133"/>
    </location>
</feature>
<dbReference type="Proteomes" id="UP000613266">
    <property type="component" value="Unassembled WGS sequence"/>
</dbReference>
<evidence type="ECO:0000256" key="3">
    <source>
        <dbReference type="PROSITE-ProRule" id="PRU00284"/>
    </source>
</evidence>
<feature type="domain" description="Methyl-accepting transducer" evidence="5">
    <location>
        <begin position="193"/>
        <end position="422"/>
    </location>
</feature>
<gene>
    <name evidence="6" type="ORF">I7X39_09805</name>
</gene>
<reference evidence="6" key="1">
    <citation type="submission" date="2020-12" db="EMBL/GenBank/DDBJ databases">
        <title>The genome sequence of Inhella sp. 1Y17.</title>
        <authorList>
            <person name="Liu Y."/>
        </authorList>
    </citation>
    <scope>NUCLEOTIDE SEQUENCE</scope>
    <source>
        <strain evidence="6">1Y17</strain>
    </source>
</reference>
<evidence type="ECO:0000256" key="2">
    <source>
        <dbReference type="ARBA" id="ARBA00029447"/>
    </source>
</evidence>
<evidence type="ECO:0000256" key="4">
    <source>
        <dbReference type="SAM" id="Phobius"/>
    </source>
</evidence>
<keyword evidence="4" id="KW-0472">Membrane</keyword>
<comment type="similarity">
    <text evidence="2">Belongs to the methyl-accepting chemotaxis (MCP) protein family.</text>
</comment>
<dbReference type="PANTHER" id="PTHR43531">
    <property type="entry name" value="PROTEIN ICFG"/>
    <property type="match status" value="1"/>
</dbReference>
<evidence type="ECO:0000259" key="5">
    <source>
        <dbReference type="PROSITE" id="PS50111"/>
    </source>
</evidence>
<comment type="caution">
    <text evidence="6">The sequence shown here is derived from an EMBL/GenBank/DDBJ whole genome shotgun (WGS) entry which is preliminary data.</text>
</comment>
<dbReference type="InterPro" id="IPR051310">
    <property type="entry name" value="MCP_chemotaxis"/>
</dbReference>
<feature type="transmembrane region" description="Helical" evidence="4">
    <location>
        <begin position="47"/>
        <end position="68"/>
    </location>
</feature>
<keyword evidence="7" id="KW-1185">Reference proteome</keyword>
<evidence type="ECO:0000313" key="6">
    <source>
        <dbReference type="EMBL" id="MBH9577200.1"/>
    </source>
</evidence>
<dbReference type="PROSITE" id="PS50111">
    <property type="entry name" value="CHEMOTAXIS_TRANSDUC_2"/>
    <property type="match status" value="1"/>
</dbReference>
<name>A0A931J6U4_9BURK</name>
<evidence type="ECO:0000256" key="1">
    <source>
        <dbReference type="ARBA" id="ARBA00022481"/>
    </source>
</evidence>
<proteinExistence type="inferred from homology"/>
<dbReference type="EMBL" id="JAEDAK010000005">
    <property type="protein sequence ID" value="MBH9577200.1"/>
    <property type="molecule type" value="Genomic_DNA"/>
</dbReference>
<sequence>MAALVSFLSVLLMLGAWGKSMQWTLMGLGAAFLALAWWLRQTQGGSFLARSGLAILGGLLLVFIEAFARVPLGDRAYGAALPVLLALLLPYRDWRVLALAGAVSAVGRLAFGQTEITNILLLLALTAGLALLAHRMDLEANERFELEFLVNAMGREGPIRLNLDVVRAESTMGVRLKQVQQRMAEALGLVREATLSIHQVSDELGHSAVELRERTEQTAKGLEDAAMSLEQINVIVQESARASGEAKKLAGEASGQAEQGGLAVGRLVTTMRDIDASSRKITEIIGTIDGIAFQTNILALNAAVEAARAGDAGRGFAVVAAEVRMLAGRSSEAAKEIKQLITASLETVERGTREAEHAGSQMNELVQSVIGVGRAFESLTADSAEHAASIDVVTSSVKELDLVTTRNLDVAVRASEIAASLLQEAARLAEVLSSFRLGNDDQVAQLLQQTQAAASLAQQAAQEAVQLRDRSATAPSGGIDFF</sequence>
<keyword evidence="4" id="KW-0812">Transmembrane</keyword>
<accession>A0A931J6U4</accession>
<dbReference type="GO" id="GO:0005886">
    <property type="term" value="C:plasma membrane"/>
    <property type="evidence" value="ECO:0007669"/>
    <property type="project" value="TreeGrafter"/>
</dbReference>
<dbReference type="GO" id="GO:0006935">
    <property type="term" value="P:chemotaxis"/>
    <property type="evidence" value="ECO:0007669"/>
    <property type="project" value="TreeGrafter"/>
</dbReference>
<keyword evidence="3" id="KW-0807">Transducer</keyword>
<dbReference type="RefSeq" id="WP_198110967.1">
    <property type="nucleotide sequence ID" value="NZ_JAEDAK010000005.1"/>
</dbReference>
<keyword evidence="4" id="KW-1133">Transmembrane helix</keyword>
<dbReference type="CDD" id="cd11386">
    <property type="entry name" value="MCP_signal"/>
    <property type="match status" value="1"/>
</dbReference>
<organism evidence="6 7">
    <name type="scientific">Inhella proteolytica</name>
    <dbReference type="NCBI Taxonomy" id="2795029"/>
    <lineage>
        <taxon>Bacteria</taxon>
        <taxon>Pseudomonadati</taxon>
        <taxon>Pseudomonadota</taxon>
        <taxon>Betaproteobacteria</taxon>
        <taxon>Burkholderiales</taxon>
        <taxon>Sphaerotilaceae</taxon>
        <taxon>Inhella</taxon>
    </lineage>
</organism>
<protein>
    <recommendedName>
        <fullName evidence="5">Methyl-accepting transducer domain-containing protein</fullName>
    </recommendedName>
</protein>
<evidence type="ECO:0000313" key="7">
    <source>
        <dbReference type="Proteomes" id="UP000613266"/>
    </source>
</evidence>
<dbReference type="InterPro" id="IPR004089">
    <property type="entry name" value="MCPsignal_dom"/>
</dbReference>
<dbReference type="SMART" id="SM00283">
    <property type="entry name" value="MA"/>
    <property type="match status" value="1"/>
</dbReference>
<dbReference type="Pfam" id="PF00015">
    <property type="entry name" value="MCPsignal"/>
    <property type="match status" value="1"/>
</dbReference>
<dbReference type="PANTHER" id="PTHR43531:SF14">
    <property type="entry name" value="METHYL-ACCEPTING CHEMOTAXIS PROTEIN I-RELATED"/>
    <property type="match status" value="1"/>
</dbReference>
<dbReference type="GO" id="GO:0004888">
    <property type="term" value="F:transmembrane signaling receptor activity"/>
    <property type="evidence" value="ECO:0007669"/>
    <property type="project" value="TreeGrafter"/>
</dbReference>